<accession>A0ABY4ZZQ8</accession>
<evidence type="ECO:0000313" key="2">
    <source>
        <dbReference type="Proteomes" id="UP001057520"/>
    </source>
</evidence>
<protein>
    <recommendedName>
        <fullName evidence="3">DUF1508 domain-containing protein</fullName>
    </recommendedName>
</protein>
<reference evidence="1 2" key="1">
    <citation type="submission" date="2022-04" db="EMBL/GenBank/DDBJ databases">
        <title>Genome sequence of soybean root-associated Caulobacter segnis RL271.</title>
        <authorList>
            <person name="Longley R."/>
            <person name="Bonito G."/>
            <person name="Trigodet F."/>
            <person name="Crosson S."/>
            <person name="Fiebig A."/>
        </authorList>
    </citation>
    <scope>NUCLEOTIDE SEQUENCE [LARGE SCALE GENOMIC DNA]</scope>
    <source>
        <strain evidence="1 2">RL271</strain>
    </source>
</reference>
<gene>
    <name evidence="1" type="ORF">MZV50_10985</name>
</gene>
<sequence length="75" mass="7910">MNPIAQFPEPGPIIRFSIRPDGLGGWRWETHGSDGALRACGLSPTRRIAAALVIKHIVQARTSLAVAPAPTAKAA</sequence>
<dbReference type="EMBL" id="CP096040">
    <property type="protein sequence ID" value="USQ98023.1"/>
    <property type="molecule type" value="Genomic_DNA"/>
</dbReference>
<evidence type="ECO:0000313" key="1">
    <source>
        <dbReference type="EMBL" id="USQ98023.1"/>
    </source>
</evidence>
<evidence type="ECO:0008006" key="3">
    <source>
        <dbReference type="Google" id="ProtNLM"/>
    </source>
</evidence>
<name>A0ABY4ZZQ8_9CAUL</name>
<keyword evidence="2" id="KW-1185">Reference proteome</keyword>
<organism evidence="1 2">
    <name type="scientific">Caulobacter segnis</name>
    <dbReference type="NCBI Taxonomy" id="88688"/>
    <lineage>
        <taxon>Bacteria</taxon>
        <taxon>Pseudomonadati</taxon>
        <taxon>Pseudomonadota</taxon>
        <taxon>Alphaproteobacteria</taxon>
        <taxon>Caulobacterales</taxon>
        <taxon>Caulobacteraceae</taxon>
        <taxon>Caulobacter</taxon>
    </lineage>
</organism>
<dbReference type="Proteomes" id="UP001057520">
    <property type="component" value="Chromosome"/>
</dbReference>
<proteinExistence type="predicted"/>